<keyword evidence="1" id="KW-0812">Transmembrane</keyword>
<evidence type="ECO:0000313" key="3">
    <source>
        <dbReference type="Proteomes" id="UP000285530"/>
    </source>
</evidence>
<keyword evidence="1" id="KW-0472">Membrane</keyword>
<feature type="transmembrane region" description="Helical" evidence="1">
    <location>
        <begin position="24"/>
        <end position="49"/>
    </location>
</feature>
<dbReference type="Proteomes" id="UP000285530">
    <property type="component" value="Unassembled WGS sequence"/>
</dbReference>
<dbReference type="RefSeq" id="WP_119886841.1">
    <property type="nucleotide sequence ID" value="NZ_CP067170.1"/>
</dbReference>
<sequence>MAMGEATILAMADHLGGMARVLEWAVIAIELFAIAILLLGIARFTGWFLSGEVMRRDAHERDHQLNRGRLALGRHILASLEVLIVADLIRTVLHLSMANILLLGGLVLIRSFIALSLDYEMRALERD</sequence>
<comment type="caution">
    <text evidence="2">The sequence shown here is derived from an EMBL/GenBank/DDBJ whole genome shotgun (WGS) entry which is preliminary data.</text>
</comment>
<dbReference type="PANTHER" id="PTHR38468">
    <property type="entry name" value="SLL0939 PROTEIN"/>
    <property type="match status" value="1"/>
</dbReference>
<name>A0A418ZUJ4_9RHOB</name>
<evidence type="ECO:0000256" key="1">
    <source>
        <dbReference type="SAM" id="Phobius"/>
    </source>
</evidence>
<organism evidence="2 3">
    <name type="scientific">Paracoccus aestuarii</name>
    <dbReference type="NCBI Taxonomy" id="453842"/>
    <lineage>
        <taxon>Bacteria</taxon>
        <taxon>Pseudomonadati</taxon>
        <taxon>Pseudomonadota</taxon>
        <taxon>Alphaproteobacteria</taxon>
        <taxon>Rhodobacterales</taxon>
        <taxon>Paracoccaceae</taxon>
        <taxon>Paracoccus</taxon>
    </lineage>
</organism>
<dbReference type="AlphaFoldDB" id="A0A418ZUJ4"/>
<evidence type="ECO:0000313" key="2">
    <source>
        <dbReference type="EMBL" id="RJL01478.1"/>
    </source>
</evidence>
<gene>
    <name evidence="2" type="ORF">D3P06_12350</name>
</gene>
<accession>A0A418ZUJ4</accession>
<dbReference type="InterPro" id="IPR012427">
    <property type="entry name" value="DUF1622"/>
</dbReference>
<proteinExistence type="predicted"/>
<keyword evidence="3" id="KW-1185">Reference proteome</keyword>
<keyword evidence="1" id="KW-1133">Transmembrane helix</keyword>
<dbReference type="PANTHER" id="PTHR38468:SF1">
    <property type="entry name" value="SLL0939 PROTEIN"/>
    <property type="match status" value="1"/>
</dbReference>
<protein>
    <submittedName>
        <fullName evidence="2">DUF1622 domain-containing protein</fullName>
    </submittedName>
</protein>
<reference evidence="2 3" key="1">
    <citation type="submission" date="2018-09" db="EMBL/GenBank/DDBJ databases">
        <title>Paracoccus onubensis nov. sp. a moderate halophilic bacterium isolated from Gruta de las Maravillas (Aracena, Spain).</title>
        <authorList>
            <person name="Jurado V."/>
            <person name="Gutierrez-Patricio S."/>
            <person name="Gonzalez-Pimentel J.L."/>
            <person name="Laiz L."/>
            <person name="Saiz-Jimenez C."/>
        </authorList>
    </citation>
    <scope>NUCLEOTIDE SEQUENCE [LARGE SCALE GENOMIC DNA]</scope>
    <source>
        <strain evidence="2 3">DSM 19484</strain>
    </source>
</reference>
<dbReference type="EMBL" id="QZEV01000066">
    <property type="protein sequence ID" value="RJL01478.1"/>
    <property type="molecule type" value="Genomic_DNA"/>
</dbReference>
<dbReference type="Pfam" id="PF07784">
    <property type="entry name" value="DUF1622"/>
    <property type="match status" value="1"/>
</dbReference>
<feature type="transmembrane region" description="Helical" evidence="1">
    <location>
        <begin position="95"/>
        <end position="117"/>
    </location>
</feature>
<dbReference type="OrthoDB" id="7060802at2"/>